<evidence type="ECO:0000313" key="11">
    <source>
        <dbReference type="Proteomes" id="UP000199183"/>
    </source>
</evidence>
<accession>A0A1H4J018</accession>
<sequence length="623" mass="65123">MSHEPAPTFALAAGRIHYAGLDGLRAIAVAAVLVYHLFPRALPGGFIGVDVFFVISGFLITSLLLREKASTGRVDLRSFWGRRARRILPALVIVVTASTTAALLVGGDVLVRIGRQILGAATFSYNWVAVAGGGSYFDQLSPEMFRTLWSLAVEEQFYIVWPLLLLALLFVRSRWARAAVLVVAAAGSAIWMATLFMPGGDATRVYYGTDTHAFGLLIGAALAVLLEGRLGAGLPRAAGRATRIAIDAAGTAALVGIGVAMVVLGDAADATYRGGLAVASVLTVVVIAAAIRPDSRLGARLDAGALRWMGRRSYGIYLWHWPIFTLLLAGAGGATSQAPPLAASVLAVLITLVVAELSFRFAENPVRRRGFAGCVRAFGRAVRTRTPRTIVAASTALVLVALAGSTLTAIAVAPQKSTVEALIAHARQAAHTRSVAPSAQPSTRPTVTGDNITAVGDSVMLAAAPALQEAFPGIDVDAKVSRSMYAAPGILRRLDDEGRLRGTVVLGLGTNGPISKSTLADVARVLGPQRQLVLVSAFAPRDWIAGVNAELGDFASRHRTTVLADWCGDIEPRSRELLAGDGIHPGEKGGEVYAKSIAAALQALADLPPAAGTQHGHNLPVAR</sequence>
<dbReference type="PANTHER" id="PTHR23028">
    <property type="entry name" value="ACETYLTRANSFERASE"/>
    <property type="match status" value="1"/>
</dbReference>
<feature type="transmembrane region" description="Helical" evidence="8">
    <location>
        <begin position="86"/>
        <end position="105"/>
    </location>
</feature>
<feature type="transmembrane region" description="Helical" evidence="8">
    <location>
        <begin position="148"/>
        <end position="171"/>
    </location>
</feature>
<keyword evidence="6 8" id="KW-0472">Membrane</keyword>
<evidence type="ECO:0000256" key="4">
    <source>
        <dbReference type="ARBA" id="ARBA00022692"/>
    </source>
</evidence>
<dbReference type="InterPro" id="IPR036514">
    <property type="entry name" value="SGNH_hydro_sf"/>
</dbReference>
<dbReference type="Pfam" id="PF01757">
    <property type="entry name" value="Acyl_transf_3"/>
    <property type="match status" value="1"/>
</dbReference>
<feature type="domain" description="Acyltransferase 3" evidence="9">
    <location>
        <begin position="19"/>
        <end position="354"/>
    </location>
</feature>
<reference evidence="10 11" key="1">
    <citation type="submission" date="2016-10" db="EMBL/GenBank/DDBJ databases">
        <authorList>
            <person name="de Groot N.N."/>
        </authorList>
    </citation>
    <scope>NUCLEOTIDE SEQUENCE [LARGE SCALE GENOMIC DNA]</scope>
    <source>
        <strain evidence="10 11">DSM 21799</strain>
    </source>
</reference>
<keyword evidence="5 8" id="KW-1133">Transmembrane helix</keyword>
<evidence type="ECO:0000256" key="1">
    <source>
        <dbReference type="ARBA" id="ARBA00004651"/>
    </source>
</evidence>
<gene>
    <name evidence="10" type="ORF">SAMN04489806_0402</name>
</gene>
<feature type="transmembrane region" description="Helical" evidence="8">
    <location>
        <begin position="44"/>
        <end position="65"/>
    </location>
</feature>
<protein>
    <submittedName>
        <fullName evidence="10">Peptidoglycan/LPS O-acetylase OafA/YrhL, contains acyltransferase and SGNH-hydrolase domains</fullName>
    </submittedName>
</protein>
<dbReference type="GO" id="GO:0016787">
    <property type="term" value="F:hydrolase activity"/>
    <property type="evidence" value="ECO:0007669"/>
    <property type="project" value="UniProtKB-KW"/>
</dbReference>
<keyword evidence="3 10" id="KW-0808">Transferase</keyword>
<feature type="transmembrane region" description="Helical" evidence="8">
    <location>
        <begin position="244"/>
        <end position="264"/>
    </location>
</feature>
<dbReference type="EMBL" id="FNRY01000001">
    <property type="protein sequence ID" value="SEB39591.1"/>
    <property type="molecule type" value="Genomic_DNA"/>
</dbReference>
<evidence type="ECO:0000256" key="7">
    <source>
        <dbReference type="ARBA" id="ARBA00023315"/>
    </source>
</evidence>
<dbReference type="RefSeq" id="WP_091179317.1">
    <property type="nucleotide sequence ID" value="NZ_FNRY01000001.1"/>
</dbReference>
<keyword evidence="11" id="KW-1185">Reference proteome</keyword>
<organism evidence="10 11">
    <name type="scientific">Paramicrobacterium humi</name>
    <dbReference type="NCBI Taxonomy" id="640635"/>
    <lineage>
        <taxon>Bacteria</taxon>
        <taxon>Bacillati</taxon>
        <taxon>Actinomycetota</taxon>
        <taxon>Actinomycetes</taxon>
        <taxon>Micrococcales</taxon>
        <taxon>Microbacteriaceae</taxon>
        <taxon>Paramicrobacterium</taxon>
    </lineage>
</organism>
<feature type="transmembrane region" description="Helical" evidence="8">
    <location>
        <begin position="178"/>
        <end position="199"/>
    </location>
</feature>
<feature type="transmembrane region" description="Helical" evidence="8">
    <location>
        <begin position="270"/>
        <end position="291"/>
    </location>
</feature>
<feature type="transmembrane region" description="Helical" evidence="8">
    <location>
        <begin position="341"/>
        <end position="359"/>
    </location>
</feature>
<dbReference type="STRING" id="640635.SAMN04489806_0402"/>
<dbReference type="InterPro" id="IPR002656">
    <property type="entry name" value="Acyl_transf_3_dom"/>
</dbReference>
<dbReference type="OrthoDB" id="3404679at2"/>
<name>A0A1H4J018_9MICO</name>
<feature type="transmembrane region" description="Helical" evidence="8">
    <location>
        <begin position="211"/>
        <end position="232"/>
    </location>
</feature>
<feature type="transmembrane region" description="Helical" evidence="8">
    <location>
        <begin position="390"/>
        <end position="413"/>
    </location>
</feature>
<proteinExistence type="predicted"/>
<dbReference type="GO" id="GO:0009103">
    <property type="term" value="P:lipopolysaccharide biosynthetic process"/>
    <property type="evidence" value="ECO:0007669"/>
    <property type="project" value="TreeGrafter"/>
</dbReference>
<evidence type="ECO:0000259" key="9">
    <source>
        <dbReference type="Pfam" id="PF01757"/>
    </source>
</evidence>
<comment type="subcellular location">
    <subcellularLocation>
        <location evidence="1">Cell membrane</location>
        <topology evidence="1">Multi-pass membrane protein</topology>
    </subcellularLocation>
</comment>
<dbReference type="InterPro" id="IPR050879">
    <property type="entry name" value="Acyltransferase_3"/>
</dbReference>
<dbReference type="Proteomes" id="UP000199183">
    <property type="component" value="Unassembled WGS sequence"/>
</dbReference>
<dbReference type="GO" id="GO:0016747">
    <property type="term" value="F:acyltransferase activity, transferring groups other than amino-acyl groups"/>
    <property type="evidence" value="ECO:0007669"/>
    <property type="project" value="InterPro"/>
</dbReference>
<dbReference type="PANTHER" id="PTHR23028:SF53">
    <property type="entry name" value="ACYL_TRANSF_3 DOMAIN-CONTAINING PROTEIN"/>
    <property type="match status" value="1"/>
</dbReference>
<evidence type="ECO:0000256" key="5">
    <source>
        <dbReference type="ARBA" id="ARBA00022989"/>
    </source>
</evidence>
<dbReference type="GO" id="GO:0005886">
    <property type="term" value="C:plasma membrane"/>
    <property type="evidence" value="ECO:0007669"/>
    <property type="project" value="UniProtKB-SubCell"/>
</dbReference>
<evidence type="ECO:0000256" key="3">
    <source>
        <dbReference type="ARBA" id="ARBA00022679"/>
    </source>
</evidence>
<dbReference type="Gene3D" id="3.40.50.1110">
    <property type="entry name" value="SGNH hydrolase"/>
    <property type="match status" value="1"/>
</dbReference>
<dbReference type="CDD" id="cd01840">
    <property type="entry name" value="SGNH_hydrolase_yrhL_like"/>
    <property type="match status" value="1"/>
</dbReference>
<evidence type="ECO:0000313" key="10">
    <source>
        <dbReference type="EMBL" id="SEB39591.1"/>
    </source>
</evidence>
<keyword evidence="10" id="KW-0378">Hydrolase</keyword>
<dbReference type="AlphaFoldDB" id="A0A1H4J018"/>
<keyword evidence="2" id="KW-1003">Cell membrane</keyword>
<evidence type="ECO:0000256" key="2">
    <source>
        <dbReference type="ARBA" id="ARBA00022475"/>
    </source>
</evidence>
<evidence type="ECO:0000256" key="8">
    <source>
        <dbReference type="SAM" id="Phobius"/>
    </source>
</evidence>
<dbReference type="SUPFAM" id="SSF52266">
    <property type="entry name" value="SGNH hydrolase"/>
    <property type="match status" value="1"/>
</dbReference>
<keyword evidence="7 10" id="KW-0012">Acyltransferase</keyword>
<evidence type="ECO:0000256" key="6">
    <source>
        <dbReference type="ARBA" id="ARBA00023136"/>
    </source>
</evidence>
<keyword evidence="4 8" id="KW-0812">Transmembrane</keyword>
<feature type="transmembrane region" description="Helical" evidence="8">
    <location>
        <begin position="316"/>
        <end position="335"/>
    </location>
</feature>